<keyword evidence="3" id="KW-1185">Reference proteome</keyword>
<dbReference type="Proteomes" id="UP001519460">
    <property type="component" value="Unassembled WGS sequence"/>
</dbReference>
<gene>
    <name evidence="2" type="ORF">BaRGS_00028652</name>
</gene>
<feature type="region of interest" description="Disordered" evidence="1">
    <location>
        <begin position="77"/>
        <end position="96"/>
    </location>
</feature>
<dbReference type="AlphaFoldDB" id="A0ABD0JZF5"/>
<evidence type="ECO:0000256" key="1">
    <source>
        <dbReference type="SAM" id="MobiDB-lite"/>
    </source>
</evidence>
<reference evidence="2 3" key="1">
    <citation type="journal article" date="2023" name="Sci. Data">
        <title>Genome assembly of the Korean intertidal mud-creeper Batillaria attramentaria.</title>
        <authorList>
            <person name="Patra A.K."/>
            <person name="Ho P.T."/>
            <person name="Jun S."/>
            <person name="Lee S.J."/>
            <person name="Kim Y."/>
            <person name="Won Y.J."/>
        </authorList>
    </citation>
    <scope>NUCLEOTIDE SEQUENCE [LARGE SCALE GENOMIC DNA]</scope>
    <source>
        <strain evidence="2">Wonlab-2016</strain>
    </source>
</reference>
<dbReference type="EMBL" id="JACVVK020000288">
    <property type="protein sequence ID" value="KAK7480092.1"/>
    <property type="molecule type" value="Genomic_DNA"/>
</dbReference>
<protein>
    <submittedName>
        <fullName evidence="2">Uncharacterized protein</fullName>
    </submittedName>
</protein>
<evidence type="ECO:0000313" key="3">
    <source>
        <dbReference type="Proteomes" id="UP001519460"/>
    </source>
</evidence>
<name>A0ABD0JZF5_9CAEN</name>
<organism evidence="2 3">
    <name type="scientific">Batillaria attramentaria</name>
    <dbReference type="NCBI Taxonomy" id="370345"/>
    <lineage>
        <taxon>Eukaryota</taxon>
        <taxon>Metazoa</taxon>
        <taxon>Spiralia</taxon>
        <taxon>Lophotrochozoa</taxon>
        <taxon>Mollusca</taxon>
        <taxon>Gastropoda</taxon>
        <taxon>Caenogastropoda</taxon>
        <taxon>Sorbeoconcha</taxon>
        <taxon>Cerithioidea</taxon>
        <taxon>Batillariidae</taxon>
        <taxon>Batillaria</taxon>
    </lineage>
</organism>
<comment type="caution">
    <text evidence="2">The sequence shown here is derived from an EMBL/GenBank/DDBJ whole genome shotgun (WGS) entry which is preliminary data.</text>
</comment>
<feature type="compositionally biased region" description="Basic residues" evidence="1">
    <location>
        <begin position="87"/>
        <end position="96"/>
    </location>
</feature>
<proteinExistence type="predicted"/>
<sequence>MEKLEHVTTAISKTDIMKLTTGRSQHEQGQVCNGSIWSLAPYFPGLISKSKWRRIRLEPWSQTAPSLLLKTVCIRSGKGEKEGGGRVRGKAGRKDE</sequence>
<evidence type="ECO:0000313" key="2">
    <source>
        <dbReference type="EMBL" id="KAK7480092.1"/>
    </source>
</evidence>
<accession>A0ABD0JZF5</accession>